<evidence type="ECO:0000313" key="3">
    <source>
        <dbReference type="Proteomes" id="UP001304461"/>
    </source>
</evidence>
<reference evidence="2 3" key="1">
    <citation type="submission" date="2023-12" db="EMBL/GenBank/DDBJ databases">
        <title>Baltic Sea Cyanobacteria.</title>
        <authorList>
            <person name="Delbaje E."/>
            <person name="Fewer D.P."/>
            <person name="Shishido T.K."/>
        </authorList>
    </citation>
    <scope>NUCLEOTIDE SEQUENCE [LARGE SCALE GENOMIC DNA]</scope>
    <source>
        <strain evidence="2 3">UHCC 0139</strain>
    </source>
</reference>
<organism evidence="2 3">
    <name type="scientific">Cyanobium gracile UHCC 0139</name>
    <dbReference type="NCBI Taxonomy" id="3110308"/>
    <lineage>
        <taxon>Bacteria</taxon>
        <taxon>Bacillati</taxon>
        <taxon>Cyanobacteriota</taxon>
        <taxon>Cyanophyceae</taxon>
        <taxon>Synechococcales</taxon>
        <taxon>Prochlorococcaceae</taxon>
        <taxon>Cyanobium</taxon>
    </lineage>
</organism>
<feature type="domain" description="Homocysteine biosynthesis enzyme sulfur-incorporation" evidence="1">
    <location>
        <begin position="22"/>
        <end position="366"/>
    </location>
</feature>
<evidence type="ECO:0000313" key="2">
    <source>
        <dbReference type="EMBL" id="MEA5391125.1"/>
    </source>
</evidence>
<accession>A0ABU5RTL9</accession>
<dbReference type="InterPro" id="IPR002708">
    <property type="entry name" value="HcyBio"/>
</dbReference>
<evidence type="ECO:0000259" key="1">
    <source>
        <dbReference type="Pfam" id="PF01837"/>
    </source>
</evidence>
<dbReference type="Pfam" id="PF01837">
    <property type="entry name" value="HcyBio"/>
    <property type="match status" value="1"/>
</dbReference>
<dbReference type="Proteomes" id="UP001304461">
    <property type="component" value="Unassembled WGS sequence"/>
</dbReference>
<protein>
    <submittedName>
        <fullName evidence="2">Homocysteine biosynthesis protein</fullName>
    </submittedName>
</protein>
<name>A0ABU5RTL9_9CYAN</name>
<comment type="caution">
    <text evidence="2">The sequence shown here is derived from an EMBL/GenBank/DDBJ whole genome shotgun (WGS) entry which is preliminary data.</text>
</comment>
<keyword evidence="3" id="KW-1185">Reference proteome</keyword>
<dbReference type="EMBL" id="JAYGHX010000003">
    <property type="protein sequence ID" value="MEA5391125.1"/>
    <property type="molecule type" value="Genomic_DNA"/>
</dbReference>
<gene>
    <name evidence="2" type="ORF">VB738_07595</name>
</gene>
<sequence length="384" mass="39776">MTLPARSESALRQRQRKGLLRVRAAADFRRLVAEAGLAEAYAATDVVVAANAEFTDQASLHLNIGPSDPPIRFRDAQLESFGAQSGGGGGDLVLPIGGGLGEAQRQAGAHLLDRLLRGGTVTLTASGEITALHPRRDLQAQLDLERIGSGRLLLHRGITENGLVAVSSAEGVLRSPWGPVLGPFGNALHSCGGAGSIGLTMPGLALLGPGSPVLVAGAIGWVVGSGSGHQPSVPRSAAGHALSPGAVAAVSVDLHGLRPEWLRPCFFEGHGAALLVGLAAPIPLINEAVARQAACGNEDLEAPVLDVSIPRRLRPRLGSVSYARLRSGRIQVEGRRVTAAPAHSPRLAEAIGAELITWLVEDRFPLRLPVRPLSGRGGLIPLDS</sequence>
<proteinExistence type="predicted"/>
<dbReference type="RefSeq" id="WP_323305161.1">
    <property type="nucleotide sequence ID" value="NZ_JAYGHX010000003.1"/>
</dbReference>